<evidence type="ECO:0000313" key="2">
    <source>
        <dbReference type="Proteomes" id="UP000242381"/>
    </source>
</evidence>
<accession>A0A1X0S5K9</accession>
<dbReference type="Proteomes" id="UP000242381">
    <property type="component" value="Unassembled WGS sequence"/>
</dbReference>
<proteinExistence type="predicted"/>
<organism evidence="1 2">
    <name type="scientific">Rhizopus microsporus</name>
    <dbReference type="NCBI Taxonomy" id="58291"/>
    <lineage>
        <taxon>Eukaryota</taxon>
        <taxon>Fungi</taxon>
        <taxon>Fungi incertae sedis</taxon>
        <taxon>Mucoromycota</taxon>
        <taxon>Mucoromycotina</taxon>
        <taxon>Mucoromycetes</taxon>
        <taxon>Mucorales</taxon>
        <taxon>Mucorineae</taxon>
        <taxon>Rhizopodaceae</taxon>
        <taxon>Rhizopus</taxon>
    </lineage>
</organism>
<dbReference type="AlphaFoldDB" id="A0A1X0S5K9"/>
<evidence type="ECO:0000313" key="1">
    <source>
        <dbReference type="EMBL" id="ORE19592.1"/>
    </source>
</evidence>
<dbReference type="EMBL" id="KV921307">
    <property type="protein sequence ID" value="ORE19592.1"/>
    <property type="molecule type" value="Genomic_DNA"/>
</dbReference>
<protein>
    <submittedName>
        <fullName evidence="1">Uncharacterized protein</fullName>
    </submittedName>
</protein>
<sequence>MTFAYKVTTIFVKPTIRKKPRSADPRYHVLDHNLSHKVPVFNGSEHDILHQDHNYLPFKDVLFSKEMITINVSRSIELIKSLSTVYFSRHETFGQHVGTILATLSIFTVYSRSLMNVRELQEFSKMARALQNPKKGITLLQTAEQKFVKATCGLIQKLLRAAARENLRRHDLYPDLPLVPASRLVQNKVVF</sequence>
<gene>
    <name evidence="1" type="ORF">BCV71DRAFT_233880</name>
</gene>
<name>A0A1X0S5K9_RHIZD</name>
<reference evidence="1 2" key="1">
    <citation type="journal article" date="2016" name="Proc. Natl. Acad. Sci. U.S.A.">
        <title>Lipid metabolic changes in an early divergent fungus govern the establishment of a mutualistic symbiosis with endobacteria.</title>
        <authorList>
            <person name="Lastovetsky O.A."/>
            <person name="Gaspar M.L."/>
            <person name="Mondo S.J."/>
            <person name="LaButti K.M."/>
            <person name="Sandor L."/>
            <person name="Grigoriev I.V."/>
            <person name="Henry S.A."/>
            <person name="Pawlowska T.E."/>
        </authorList>
    </citation>
    <scope>NUCLEOTIDE SEQUENCE [LARGE SCALE GENOMIC DNA]</scope>
    <source>
        <strain evidence="1 2">ATCC 11559</strain>
    </source>
</reference>